<accession>A0A1C4ZJ50</accession>
<sequence length="336" mass="36163">MSFGLVSFGEALGDPAPVADVVAQYTDDVNRVLGYGYRQVHRAAPDVGLTDLAERAARRALDAAALPATRVDLLVLAVTDLTEHLYWDAAADLAYRLGASGAEAVLLTQACTTGVLSLDTVAGKFATHPGYATALVVAANRTCEAYWNRMDTQPMVFSDGAVATVARRGHPRLRWQATEAATDGRYAGFYRLDGGGAAAPFAPGAEPPAARDVWHVMEFFDYDPEQFAQYARHLDERMARVTERACERAGVTVADLARLILVADNERAMTSLAEAHKVPPERTNRELAAEYGHLGAADQLFGLNRLLGAGELHDGDRVALISLGRGTHWACTIIEV</sequence>
<keyword evidence="1" id="KW-0808">Transferase</keyword>
<evidence type="ECO:0000256" key="2">
    <source>
        <dbReference type="ARBA" id="ARBA00023315"/>
    </source>
</evidence>
<protein>
    <submittedName>
        <fullName evidence="4">3-oxoacyl-[acyl-carrier-protein] synthase-3</fullName>
    </submittedName>
</protein>
<dbReference type="AlphaFoldDB" id="A0A1C4ZJ50"/>
<dbReference type="GO" id="GO:0044550">
    <property type="term" value="P:secondary metabolite biosynthetic process"/>
    <property type="evidence" value="ECO:0007669"/>
    <property type="project" value="TreeGrafter"/>
</dbReference>
<dbReference type="PANTHER" id="PTHR34069">
    <property type="entry name" value="3-OXOACYL-[ACYL-CARRIER-PROTEIN] SYNTHASE 3"/>
    <property type="match status" value="1"/>
</dbReference>
<reference evidence="5" key="1">
    <citation type="submission" date="2016-06" db="EMBL/GenBank/DDBJ databases">
        <authorList>
            <person name="Varghese N."/>
        </authorList>
    </citation>
    <scope>NUCLEOTIDE SEQUENCE [LARGE SCALE GENOMIC DNA]</scope>
    <source>
        <strain evidence="5">DSM 45555</strain>
    </source>
</reference>
<dbReference type="GO" id="GO:0016746">
    <property type="term" value="F:acyltransferase activity"/>
    <property type="evidence" value="ECO:0007669"/>
    <property type="project" value="UniProtKB-KW"/>
</dbReference>
<evidence type="ECO:0000313" key="5">
    <source>
        <dbReference type="Proteomes" id="UP000198551"/>
    </source>
</evidence>
<keyword evidence="2" id="KW-0012">Acyltransferase</keyword>
<evidence type="ECO:0000256" key="1">
    <source>
        <dbReference type="ARBA" id="ARBA00022679"/>
    </source>
</evidence>
<gene>
    <name evidence="4" type="ORF">GA0070215_11821</name>
</gene>
<evidence type="ECO:0000313" key="4">
    <source>
        <dbReference type="EMBL" id="SCF33080.1"/>
    </source>
</evidence>
<dbReference type="InterPro" id="IPR013747">
    <property type="entry name" value="ACP_syn_III_C"/>
</dbReference>
<dbReference type="PANTHER" id="PTHR34069:SF2">
    <property type="entry name" value="BETA-KETOACYL-[ACYL-CARRIER-PROTEIN] SYNTHASE III"/>
    <property type="match status" value="1"/>
</dbReference>
<dbReference type="Proteomes" id="UP000198551">
    <property type="component" value="Unassembled WGS sequence"/>
</dbReference>
<dbReference type="Pfam" id="PF08541">
    <property type="entry name" value="ACP_syn_III_C"/>
    <property type="match status" value="1"/>
</dbReference>
<dbReference type="SUPFAM" id="SSF53901">
    <property type="entry name" value="Thiolase-like"/>
    <property type="match status" value="1"/>
</dbReference>
<dbReference type="RefSeq" id="WP_091048310.1">
    <property type="nucleotide sequence ID" value="NZ_FMCV01000018.1"/>
</dbReference>
<dbReference type="EMBL" id="FMCV01000018">
    <property type="protein sequence ID" value="SCF33080.1"/>
    <property type="molecule type" value="Genomic_DNA"/>
</dbReference>
<evidence type="ECO:0000259" key="3">
    <source>
        <dbReference type="Pfam" id="PF08541"/>
    </source>
</evidence>
<proteinExistence type="predicted"/>
<feature type="domain" description="Beta-ketoacyl-[acyl-carrier-protein] synthase III C-terminal" evidence="3">
    <location>
        <begin position="246"/>
        <end position="335"/>
    </location>
</feature>
<dbReference type="Gene3D" id="3.40.47.10">
    <property type="match status" value="2"/>
</dbReference>
<dbReference type="InterPro" id="IPR016039">
    <property type="entry name" value="Thiolase-like"/>
</dbReference>
<name>A0A1C4ZJ50_9ACTN</name>
<organism evidence="4 5">
    <name type="scientific">Micromonospora marina</name>
    <dbReference type="NCBI Taxonomy" id="307120"/>
    <lineage>
        <taxon>Bacteria</taxon>
        <taxon>Bacillati</taxon>
        <taxon>Actinomycetota</taxon>
        <taxon>Actinomycetes</taxon>
        <taxon>Micromonosporales</taxon>
        <taxon>Micromonosporaceae</taxon>
        <taxon>Micromonospora</taxon>
    </lineage>
</organism>
<keyword evidence="5" id="KW-1185">Reference proteome</keyword>